<reference evidence="1 2" key="1">
    <citation type="submission" date="2019-03" db="EMBL/GenBank/DDBJ databases">
        <title>Single cell metagenomics reveals metabolic interactions within the superorganism composed of flagellate Streblomastix strix and complex community of Bacteroidetes bacteria on its surface.</title>
        <authorList>
            <person name="Treitli S.C."/>
            <person name="Kolisko M."/>
            <person name="Husnik F."/>
            <person name="Keeling P."/>
            <person name="Hampl V."/>
        </authorList>
    </citation>
    <scope>NUCLEOTIDE SEQUENCE [LARGE SCALE GENOMIC DNA]</scope>
    <source>
        <strain evidence="1">ST1C</strain>
    </source>
</reference>
<accession>A0A5J4VW49</accession>
<dbReference type="AlphaFoldDB" id="A0A5J4VW49"/>
<name>A0A5J4VW49_9EUKA</name>
<evidence type="ECO:0000313" key="2">
    <source>
        <dbReference type="Proteomes" id="UP000324800"/>
    </source>
</evidence>
<dbReference type="Proteomes" id="UP000324800">
    <property type="component" value="Unassembled WGS sequence"/>
</dbReference>
<protein>
    <submittedName>
        <fullName evidence="1">Uncharacterized protein</fullName>
    </submittedName>
</protein>
<gene>
    <name evidence="1" type="ORF">EZS28_017616</name>
</gene>
<sequence length="157" mass="18211">MSSLLNDETKSTQITPPFAFDTPFCILNEIYLKIVLALILNQPPVLIRTSLYVVLFDGQLENVREEDQLDSILNIEERFALSKMNIVQSSAVLTVNFRGDASNVEHELDYEHAFELLPDELTQYSTPQTMTELLIYKQTWKMRRTTRLLSIYEVFLC</sequence>
<evidence type="ECO:0000313" key="1">
    <source>
        <dbReference type="EMBL" id="KAA6386857.1"/>
    </source>
</evidence>
<dbReference type="EMBL" id="SNRW01004621">
    <property type="protein sequence ID" value="KAA6386857.1"/>
    <property type="molecule type" value="Genomic_DNA"/>
</dbReference>
<organism evidence="1 2">
    <name type="scientific">Streblomastix strix</name>
    <dbReference type="NCBI Taxonomy" id="222440"/>
    <lineage>
        <taxon>Eukaryota</taxon>
        <taxon>Metamonada</taxon>
        <taxon>Preaxostyla</taxon>
        <taxon>Oxymonadida</taxon>
        <taxon>Streblomastigidae</taxon>
        <taxon>Streblomastix</taxon>
    </lineage>
</organism>
<comment type="caution">
    <text evidence="1">The sequence shown here is derived from an EMBL/GenBank/DDBJ whole genome shotgun (WGS) entry which is preliminary data.</text>
</comment>
<proteinExistence type="predicted"/>